<proteinExistence type="predicted"/>
<dbReference type="Proteomes" id="UP000789920">
    <property type="component" value="Unassembled WGS sequence"/>
</dbReference>
<comment type="caution">
    <text evidence="1">The sequence shown here is derived from an EMBL/GenBank/DDBJ whole genome shotgun (WGS) entry which is preliminary data.</text>
</comment>
<feature type="non-terminal residue" evidence="1">
    <location>
        <position position="1"/>
    </location>
</feature>
<sequence length="57" mass="6928">TRGEARKRKERERKADQCKDSQFKNLGNNKSRQYMARLRQDPNYVRISNDLQNKCRK</sequence>
<reference evidence="1" key="1">
    <citation type="submission" date="2021-06" db="EMBL/GenBank/DDBJ databases">
        <authorList>
            <person name="Kallberg Y."/>
            <person name="Tangrot J."/>
            <person name="Rosling A."/>
        </authorList>
    </citation>
    <scope>NUCLEOTIDE SEQUENCE</scope>
    <source>
        <strain evidence="1">MA461A</strain>
    </source>
</reference>
<accession>A0ACA9R2J8</accession>
<evidence type="ECO:0000313" key="1">
    <source>
        <dbReference type="EMBL" id="CAG8774316.1"/>
    </source>
</evidence>
<dbReference type="EMBL" id="CAJVQC010042029">
    <property type="protein sequence ID" value="CAG8774316.1"/>
    <property type="molecule type" value="Genomic_DNA"/>
</dbReference>
<name>A0ACA9R2J8_9GLOM</name>
<organism evidence="1 2">
    <name type="scientific">Racocetra persica</name>
    <dbReference type="NCBI Taxonomy" id="160502"/>
    <lineage>
        <taxon>Eukaryota</taxon>
        <taxon>Fungi</taxon>
        <taxon>Fungi incertae sedis</taxon>
        <taxon>Mucoromycota</taxon>
        <taxon>Glomeromycotina</taxon>
        <taxon>Glomeromycetes</taxon>
        <taxon>Diversisporales</taxon>
        <taxon>Gigasporaceae</taxon>
        <taxon>Racocetra</taxon>
    </lineage>
</organism>
<gene>
    <name evidence="1" type="ORF">RPERSI_LOCUS16789</name>
</gene>
<evidence type="ECO:0000313" key="2">
    <source>
        <dbReference type="Proteomes" id="UP000789920"/>
    </source>
</evidence>
<keyword evidence="2" id="KW-1185">Reference proteome</keyword>
<feature type="non-terminal residue" evidence="1">
    <location>
        <position position="57"/>
    </location>
</feature>
<protein>
    <submittedName>
        <fullName evidence="1">10953_t:CDS:1</fullName>
    </submittedName>
</protein>